<feature type="region of interest" description="Disordered" evidence="1">
    <location>
        <begin position="1"/>
        <end position="31"/>
    </location>
</feature>
<dbReference type="EMBL" id="NHYE01001218">
    <property type="protein sequence ID" value="PPQ97629.1"/>
    <property type="molecule type" value="Genomic_DNA"/>
</dbReference>
<gene>
    <name evidence="2" type="ORF">CVT26_002552</name>
</gene>
<reference evidence="2 3" key="1">
    <citation type="journal article" date="2018" name="Evol. Lett.">
        <title>Horizontal gene cluster transfer increased hallucinogenic mushroom diversity.</title>
        <authorList>
            <person name="Reynolds H.T."/>
            <person name="Vijayakumar V."/>
            <person name="Gluck-Thaler E."/>
            <person name="Korotkin H.B."/>
            <person name="Matheny P.B."/>
            <person name="Slot J.C."/>
        </authorList>
    </citation>
    <scope>NUCLEOTIDE SEQUENCE [LARGE SCALE GENOMIC DNA]</scope>
    <source>
        <strain evidence="2 3">SRW20</strain>
    </source>
</reference>
<keyword evidence="3" id="KW-1185">Reference proteome</keyword>
<proteinExistence type="predicted"/>
<comment type="caution">
    <text evidence="2">The sequence shown here is derived from an EMBL/GenBank/DDBJ whole genome shotgun (WGS) entry which is preliminary data.</text>
</comment>
<dbReference type="InParanoid" id="A0A409Y3Q4"/>
<dbReference type="AlphaFoldDB" id="A0A409Y3Q4"/>
<feature type="compositionally biased region" description="Polar residues" evidence="1">
    <location>
        <begin position="1"/>
        <end position="11"/>
    </location>
</feature>
<evidence type="ECO:0000313" key="3">
    <source>
        <dbReference type="Proteomes" id="UP000284706"/>
    </source>
</evidence>
<sequence length="100" mass="11463">MQEQHSSARSGSSEEDGVVAEKAQRRKQACRKYYETHKDELRAKARERAARAKLRRLQSETPEEAEARRRKIKETSARRRAYFRAQSQLSSGTSPAGITI</sequence>
<feature type="compositionally biased region" description="Basic residues" evidence="1">
    <location>
        <begin position="68"/>
        <end position="82"/>
    </location>
</feature>
<organism evidence="2 3">
    <name type="scientific">Gymnopilus dilepis</name>
    <dbReference type="NCBI Taxonomy" id="231916"/>
    <lineage>
        <taxon>Eukaryota</taxon>
        <taxon>Fungi</taxon>
        <taxon>Dikarya</taxon>
        <taxon>Basidiomycota</taxon>
        <taxon>Agaricomycotina</taxon>
        <taxon>Agaricomycetes</taxon>
        <taxon>Agaricomycetidae</taxon>
        <taxon>Agaricales</taxon>
        <taxon>Agaricineae</taxon>
        <taxon>Hymenogastraceae</taxon>
        <taxon>Gymnopilus</taxon>
    </lineage>
</organism>
<feature type="compositionally biased region" description="Polar residues" evidence="1">
    <location>
        <begin position="85"/>
        <end position="100"/>
    </location>
</feature>
<accession>A0A409Y3Q4</accession>
<protein>
    <submittedName>
        <fullName evidence="2">Uncharacterized protein</fullName>
    </submittedName>
</protein>
<evidence type="ECO:0000313" key="2">
    <source>
        <dbReference type="EMBL" id="PPQ97629.1"/>
    </source>
</evidence>
<evidence type="ECO:0000256" key="1">
    <source>
        <dbReference type="SAM" id="MobiDB-lite"/>
    </source>
</evidence>
<dbReference type="Proteomes" id="UP000284706">
    <property type="component" value="Unassembled WGS sequence"/>
</dbReference>
<feature type="region of interest" description="Disordered" evidence="1">
    <location>
        <begin position="46"/>
        <end position="100"/>
    </location>
</feature>
<name>A0A409Y3Q4_9AGAR</name>